<feature type="compositionally biased region" description="Polar residues" evidence="1">
    <location>
        <begin position="96"/>
        <end position="110"/>
    </location>
</feature>
<dbReference type="OrthoDB" id="2555519at2759"/>
<dbReference type="PANTHER" id="PTHR38701">
    <property type="entry name" value="CHROMOSOME 8, WHOLE GENOME SHOTGUN SEQUENCE"/>
    <property type="match status" value="1"/>
</dbReference>
<name>W2RP36_CYPE1</name>
<feature type="region of interest" description="Disordered" evidence="1">
    <location>
        <begin position="1"/>
        <end position="159"/>
    </location>
</feature>
<feature type="compositionally biased region" description="Polar residues" evidence="1">
    <location>
        <begin position="230"/>
        <end position="247"/>
    </location>
</feature>
<dbReference type="HOGENOM" id="CLU_012103_1_0_1"/>
<reference evidence="2 3" key="1">
    <citation type="submission" date="2013-03" db="EMBL/GenBank/DDBJ databases">
        <title>The Genome Sequence of Phialophora europaea CBS 101466.</title>
        <authorList>
            <consortium name="The Broad Institute Genomics Platform"/>
            <person name="Cuomo C."/>
            <person name="de Hoog S."/>
            <person name="Gorbushina A."/>
            <person name="Walker B."/>
            <person name="Young S.K."/>
            <person name="Zeng Q."/>
            <person name="Gargeya S."/>
            <person name="Fitzgerald M."/>
            <person name="Haas B."/>
            <person name="Abouelleil A."/>
            <person name="Allen A.W."/>
            <person name="Alvarado L."/>
            <person name="Arachchi H.M."/>
            <person name="Berlin A.M."/>
            <person name="Chapman S.B."/>
            <person name="Gainer-Dewar J."/>
            <person name="Goldberg J."/>
            <person name="Griggs A."/>
            <person name="Gujja S."/>
            <person name="Hansen M."/>
            <person name="Howarth C."/>
            <person name="Imamovic A."/>
            <person name="Ireland A."/>
            <person name="Larimer J."/>
            <person name="McCowan C."/>
            <person name="Murphy C."/>
            <person name="Pearson M."/>
            <person name="Poon T.W."/>
            <person name="Priest M."/>
            <person name="Roberts A."/>
            <person name="Saif S."/>
            <person name="Shea T."/>
            <person name="Sisk P."/>
            <person name="Sykes S."/>
            <person name="Wortman J."/>
            <person name="Nusbaum C."/>
            <person name="Birren B."/>
        </authorList>
    </citation>
    <scope>NUCLEOTIDE SEQUENCE [LARGE SCALE GENOMIC DNA]</scope>
    <source>
        <strain evidence="2 3">CBS 101466</strain>
    </source>
</reference>
<feature type="compositionally biased region" description="Low complexity" evidence="1">
    <location>
        <begin position="81"/>
        <end position="92"/>
    </location>
</feature>
<feature type="region of interest" description="Disordered" evidence="1">
    <location>
        <begin position="176"/>
        <end position="343"/>
    </location>
</feature>
<dbReference type="STRING" id="1220924.W2RP36"/>
<dbReference type="eggNOG" id="ENOG502SDCC">
    <property type="taxonomic scope" value="Eukaryota"/>
</dbReference>
<feature type="compositionally biased region" description="Polar residues" evidence="1">
    <location>
        <begin position="369"/>
        <end position="382"/>
    </location>
</feature>
<dbReference type="GeneID" id="19973607"/>
<feature type="compositionally biased region" description="Basic and acidic residues" evidence="1">
    <location>
        <begin position="216"/>
        <end position="227"/>
    </location>
</feature>
<dbReference type="Proteomes" id="UP000030752">
    <property type="component" value="Unassembled WGS sequence"/>
</dbReference>
<dbReference type="AlphaFoldDB" id="W2RP36"/>
<gene>
    <name evidence="2" type="ORF">HMPREF1541_06268</name>
</gene>
<dbReference type="RefSeq" id="XP_008718826.1">
    <property type="nucleotide sequence ID" value="XM_008720604.1"/>
</dbReference>
<dbReference type="PANTHER" id="PTHR38701:SF1">
    <property type="entry name" value="UP-REGULATED DURING SEPTATION PROTEIN 1 DOMAIN-CONTAINING PROTEIN"/>
    <property type="match status" value="1"/>
</dbReference>
<feature type="region of interest" description="Disordered" evidence="1">
    <location>
        <begin position="475"/>
        <end position="539"/>
    </location>
</feature>
<dbReference type="EMBL" id="KB822722">
    <property type="protein sequence ID" value="ETN38237.1"/>
    <property type="molecule type" value="Genomic_DNA"/>
</dbReference>
<feature type="compositionally biased region" description="Polar residues" evidence="1">
    <location>
        <begin position="323"/>
        <end position="334"/>
    </location>
</feature>
<evidence type="ECO:0000313" key="3">
    <source>
        <dbReference type="Proteomes" id="UP000030752"/>
    </source>
</evidence>
<feature type="compositionally biased region" description="Acidic residues" evidence="1">
    <location>
        <begin position="505"/>
        <end position="517"/>
    </location>
</feature>
<organism evidence="2 3">
    <name type="scientific">Cyphellophora europaea (strain CBS 101466)</name>
    <name type="common">Phialophora europaea</name>
    <dbReference type="NCBI Taxonomy" id="1220924"/>
    <lineage>
        <taxon>Eukaryota</taxon>
        <taxon>Fungi</taxon>
        <taxon>Dikarya</taxon>
        <taxon>Ascomycota</taxon>
        <taxon>Pezizomycotina</taxon>
        <taxon>Eurotiomycetes</taxon>
        <taxon>Chaetothyriomycetidae</taxon>
        <taxon>Chaetothyriales</taxon>
        <taxon>Cyphellophoraceae</taxon>
        <taxon>Cyphellophora</taxon>
    </lineage>
</organism>
<evidence type="ECO:0000256" key="1">
    <source>
        <dbReference type="SAM" id="MobiDB-lite"/>
    </source>
</evidence>
<feature type="compositionally biased region" description="Polar residues" evidence="1">
    <location>
        <begin position="520"/>
        <end position="533"/>
    </location>
</feature>
<feature type="region of interest" description="Disordered" evidence="1">
    <location>
        <begin position="365"/>
        <end position="431"/>
    </location>
</feature>
<evidence type="ECO:0000313" key="2">
    <source>
        <dbReference type="EMBL" id="ETN38237.1"/>
    </source>
</evidence>
<keyword evidence="3" id="KW-1185">Reference proteome</keyword>
<feature type="compositionally biased region" description="Polar residues" evidence="1">
    <location>
        <begin position="118"/>
        <end position="137"/>
    </location>
</feature>
<feature type="compositionally biased region" description="Pro residues" evidence="1">
    <location>
        <begin position="411"/>
        <end position="425"/>
    </location>
</feature>
<accession>W2RP36</accession>
<feature type="compositionally biased region" description="Polar residues" evidence="1">
    <location>
        <begin position="14"/>
        <end position="25"/>
    </location>
</feature>
<feature type="region of interest" description="Disordered" evidence="1">
    <location>
        <begin position="645"/>
        <end position="688"/>
    </location>
</feature>
<feature type="compositionally biased region" description="Polar residues" evidence="1">
    <location>
        <begin position="650"/>
        <end position="670"/>
    </location>
</feature>
<dbReference type="VEuPathDB" id="FungiDB:HMPREF1541_06268"/>
<sequence length="688" mass="73616">MPPDKQNGKPFTPALSSNFRSTKSPLTPKLAGAGHNSHATAKRTAFVRQPSPGKEDVPSLDGNITPRSAARKSRTESPSNTPTATRTAAAPRSVGPNVNGSGKSTPSQQGLGIHSPLVQATPTPLGNVHNPTNSPTPIYTVPRRVSGARSTVKADEQDDAKFFRAGDAKSYHISAHEKPPAESNGHFFYVGSPPETLTSPRLLSSKPHHSPTGSNVDEKFFHAREARPNIQRSGARSEVQPRSTPASSVAARSPQLGSKPGRPITRSRSPAKGPQLARPTSKGNDVRGKPLAVATPLDDKRRGSLGSNASNVKDPQLSHRKSMSANSVTSTPTRKLSAPRPISIPTLEERLGLGAASTALDSLLIPTASPDSTSPRSVSLGSGPSDVAALSDPMLNAPQSSAPDPTGALPPTSPPLPPSNNPPDPAAQARRERKVLDLEISNSSLLAINKTLERELRKQNVELRRFRRLSRSGRLSFAPSGRNVSNSTLGTLPELDDVSEHSLSDSEDEELDEEDLDAFSNESSSGVTSPTTRARQRARDEKRLIMDLTKHQQMLLDSQKLSQSIKRCLTCTDELIRDGTKALEYRVNIGDVRIGGRVLTNDETEVNNDEGDEARKGLLSPGVEIGDWLQGGLWVSQNPLSRDSAILEDTTGSPSQNQSPSHDTGQSQSMPALDELDRLLQEQDPESL</sequence>
<dbReference type="InParanoid" id="W2RP36"/>
<protein>
    <submittedName>
        <fullName evidence="2">Uncharacterized protein</fullName>
    </submittedName>
</protein>
<proteinExistence type="predicted"/>